<evidence type="ECO:0000259" key="2">
    <source>
        <dbReference type="Pfam" id="PF14230"/>
    </source>
</evidence>
<evidence type="ECO:0000313" key="4">
    <source>
        <dbReference type="Proteomes" id="UP000198589"/>
    </source>
</evidence>
<gene>
    <name evidence="3" type="ORF">SAMN05216574_13321</name>
</gene>
<dbReference type="Pfam" id="PF14230">
    <property type="entry name" value="DUF4333"/>
    <property type="match status" value="1"/>
</dbReference>
<keyword evidence="1" id="KW-0732">Signal</keyword>
<organism evidence="3 4">
    <name type="scientific">Blastococcus tunisiensis</name>
    <dbReference type="NCBI Taxonomy" id="1798228"/>
    <lineage>
        <taxon>Bacteria</taxon>
        <taxon>Bacillati</taxon>
        <taxon>Actinomycetota</taxon>
        <taxon>Actinomycetes</taxon>
        <taxon>Geodermatophilales</taxon>
        <taxon>Geodermatophilaceae</taxon>
        <taxon>Blastococcus</taxon>
    </lineage>
</organism>
<dbReference type="InterPro" id="IPR025637">
    <property type="entry name" value="DUF4333"/>
</dbReference>
<feature type="signal peptide" evidence="1">
    <location>
        <begin position="1"/>
        <end position="29"/>
    </location>
</feature>
<evidence type="ECO:0000256" key="1">
    <source>
        <dbReference type="SAM" id="SignalP"/>
    </source>
</evidence>
<feature type="domain" description="DUF4333" evidence="2">
    <location>
        <begin position="19"/>
        <end position="90"/>
    </location>
</feature>
<reference evidence="4" key="1">
    <citation type="submission" date="2016-10" db="EMBL/GenBank/DDBJ databases">
        <authorList>
            <person name="Varghese N."/>
            <person name="Submissions S."/>
        </authorList>
    </citation>
    <scope>NUCLEOTIDE SEQUENCE [LARGE SCALE GENOMIC DNA]</scope>
    <source>
        <strain evidence="4">DSM 46838</strain>
    </source>
</reference>
<feature type="chain" id="PRO_5011606610" description="DUF4333 domain-containing protein" evidence="1">
    <location>
        <begin position="30"/>
        <end position="106"/>
    </location>
</feature>
<name>A0A1I2MRZ3_9ACTN</name>
<dbReference type="STRING" id="1798228.SAMN05216574_13321"/>
<sequence>MSRRRLRQLVAGPLLALPLAACSFGTADALPADEVAEGAEDALEEQVGVRPDVSCPEDLEAEVDAETRCTLTVDGDPEEYGVTVTVTSVEDETANFDVQVDDEPLE</sequence>
<evidence type="ECO:0000313" key="3">
    <source>
        <dbReference type="EMBL" id="SFF92126.1"/>
    </source>
</evidence>
<keyword evidence="4" id="KW-1185">Reference proteome</keyword>
<dbReference type="Proteomes" id="UP000198589">
    <property type="component" value="Unassembled WGS sequence"/>
</dbReference>
<proteinExistence type="predicted"/>
<accession>A0A1I2MRZ3</accession>
<protein>
    <recommendedName>
        <fullName evidence="2">DUF4333 domain-containing protein</fullName>
    </recommendedName>
</protein>
<dbReference type="EMBL" id="FOND01000033">
    <property type="protein sequence ID" value="SFF92126.1"/>
    <property type="molecule type" value="Genomic_DNA"/>
</dbReference>
<dbReference type="AlphaFoldDB" id="A0A1I2MRZ3"/>
<dbReference type="RefSeq" id="WP_217640865.1">
    <property type="nucleotide sequence ID" value="NZ_FOND01000033.1"/>
</dbReference>